<accession>S5MRG2</accession>
<dbReference type="eggNOG" id="COG5464">
    <property type="taxonomic scope" value="Bacteria"/>
</dbReference>
<dbReference type="GO" id="GO:0006310">
    <property type="term" value="P:DNA recombination"/>
    <property type="evidence" value="ECO:0007669"/>
    <property type="project" value="TreeGrafter"/>
</dbReference>
<organism evidence="1 2">
    <name type="scientific">Salmonella bongori N268-08</name>
    <dbReference type="NCBI Taxonomy" id="1197719"/>
    <lineage>
        <taxon>Bacteria</taxon>
        <taxon>Pseudomonadati</taxon>
        <taxon>Pseudomonadota</taxon>
        <taxon>Gammaproteobacteria</taxon>
        <taxon>Enterobacterales</taxon>
        <taxon>Enterobacteriaceae</taxon>
        <taxon>Salmonella</taxon>
    </lineage>
</organism>
<dbReference type="PATRIC" id="fig|1197719.3.peg.8"/>
<dbReference type="HOGENOM" id="CLU_2156545_0_0_6"/>
<dbReference type="Proteomes" id="UP000015042">
    <property type="component" value="Chromosome"/>
</dbReference>
<dbReference type="GO" id="GO:1990238">
    <property type="term" value="F:double-stranded DNA endonuclease activity"/>
    <property type="evidence" value="ECO:0007669"/>
    <property type="project" value="TreeGrafter"/>
</dbReference>
<protein>
    <submittedName>
        <fullName evidence="1">Transposase</fullName>
    </submittedName>
</protein>
<sequence length="111" mass="12242">MSSLDLLTNSPTRYISRQQVIALVNDMLQAGETQDACTLLYEMAQYGDKLMTLTDPLKQEGRIEGIQQGIQTGEREASRKITQAIFKKGIPAANILEITGVSAEERASCQH</sequence>
<dbReference type="InterPro" id="IPR051699">
    <property type="entry name" value="Rpn/YhgA-like_nuclease"/>
</dbReference>
<dbReference type="PANTHER" id="PTHR34611">
    <property type="match status" value="1"/>
</dbReference>
<dbReference type="KEGG" id="sbz:A464_8"/>
<name>S5MRG2_SALBN</name>
<proteinExistence type="predicted"/>
<evidence type="ECO:0000313" key="2">
    <source>
        <dbReference type="Proteomes" id="UP000015042"/>
    </source>
</evidence>
<evidence type="ECO:0000313" key="1">
    <source>
        <dbReference type="EMBL" id="AGR57194.1"/>
    </source>
</evidence>
<dbReference type="RefSeq" id="WP_020842579.1">
    <property type="nucleotide sequence ID" value="NC_021870.1"/>
</dbReference>
<dbReference type="EMBL" id="CP006608">
    <property type="protein sequence ID" value="AGR57194.1"/>
    <property type="molecule type" value="Genomic_DNA"/>
</dbReference>
<dbReference type="AlphaFoldDB" id="S5MRG2"/>
<reference evidence="1 2" key="1">
    <citation type="submission" date="2013-07" db="EMBL/GenBank/DDBJ databases">
        <title>Genome sequence of Salmonella bongori N268-08 - a rare clinical isolate.</title>
        <authorList>
            <person name="Marti R."/>
            <person name="Hagens S."/>
            <person name="Loessner M.J."/>
            <person name="Klumpp J."/>
        </authorList>
    </citation>
    <scope>NUCLEOTIDE SEQUENCE [LARGE SCALE GENOMIC DNA]</scope>
    <source>
        <strain evidence="1 2">N268-08</strain>
    </source>
</reference>
<gene>
    <name evidence="1" type="ORF">A464_8</name>
</gene>
<dbReference type="PANTHER" id="PTHR34611:SF2">
    <property type="entry name" value="INACTIVE RECOMBINATION-PROMOTING NUCLEASE-LIKE PROTEIN RPNE-RELATED"/>
    <property type="match status" value="1"/>
</dbReference>